<evidence type="ECO:0000313" key="1">
    <source>
        <dbReference type="EMBL" id="QHT05984.1"/>
    </source>
</evidence>
<organism evidence="1">
    <name type="scientific">viral metagenome</name>
    <dbReference type="NCBI Taxonomy" id="1070528"/>
    <lineage>
        <taxon>unclassified sequences</taxon>
        <taxon>metagenomes</taxon>
        <taxon>organismal metagenomes</taxon>
    </lineage>
</organism>
<name>A0A6C0CQN1_9ZZZZ</name>
<dbReference type="EMBL" id="MN739462">
    <property type="protein sequence ID" value="QHT05984.1"/>
    <property type="molecule type" value="Genomic_DNA"/>
</dbReference>
<sequence length="251" mass="29994">MVYKIGIIIPTTTNGRTWLTVKDTYLYNIFMKSFLKTYCKEFTYTIYLGIDDNDRLFSKESERNEIKKFEKIMKNVTIEFVSMNGIEKGWVTKMWNRLFKKAYDDNCDYFYQCGDDITFINTEWTKMSINKLRQNNNIGLTGPLDYGRIRTNPRDCLPGGSRFIQTQTFVSRDHMERFNFFFPPEIKNWFCDDWITRVYYPEYFYPMKNKFIINQGGNPRYNPSGSLYPNDPVKKTCDELVEKHKLLLVSK</sequence>
<reference evidence="1" key="1">
    <citation type="journal article" date="2020" name="Nature">
        <title>Giant virus diversity and host interactions through global metagenomics.</title>
        <authorList>
            <person name="Schulz F."/>
            <person name="Roux S."/>
            <person name="Paez-Espino D."/>
            <person name="Jungbluth S."/>
            <person name="Walsh D.A."/>
            <person name="Denef V.J."/>
            <person name="McMahon K.D."/>
            <person name="Konstantinidis K.T."/>
            <person name="Eloe-Fadrosh E.A."/>
            <person name="Kyrpides N.C."/>
            <person name="Woyke T."/>
        </authorList>
    </citation>
    <scope>NUCLEOTIDE SEQUENCE</scope>
    <source>
        <strain evidence="1">GVMAG-M-3300021425-14</strain>
    </source>
</reference>
<protein>
    <recommendedName>
        <fullName evidence="2">Glycosyltransferase</fullName>
    </recommendedName>
</protein>
<accession>A0A6C0CQN1</accession>
<proteinExistence type="predicted"/>
<evidence type="ECO:0008006" key="2">
    <source>
        <dbReference type="Google" id="ProtNLM"/>
    </source>
</evidence>
<dbReference type="AlphaFoldDB" id="A0A6C0CQN1"/>